<dbReference type="InterPro" id="IPR001441">
    <property type="entry name" value="UPP_synth-like"/>
</dbReference>
<dbReference type="PROSITE" id="PS01066">
    <property type="entry name" value="UPP_SYNTHASE"/>
    <property type="match status" value="1"/>
</dbReference>
<protein>
    <recommendedName>
        <fullName evidence="2">Isoprenyl transferase</fullName>
        <ecNumber evidence="2">2.5.1.-</ecNumber>
    </recommendedName>
</protein>
<feature type="active site" evidence="2">
    <location>
        <position position="62"/>
    </location>
</feature>
<dbReference type="GO" id="GO:0005829">
    <property type="term" value="C:cytosol"/>
    <property type="evidence" value="ECO:0007669"/>
    <property type="project" value="TreeGrafter"/>
</dbReference>
<dbReference type="CDD" id="cd00475">
    <property type="entry name" value="Cis_IPPS"/>
    <property type="match status" value="1"/>
</dbReference>
<dbReference type="PANTHER" id="PTHR10291:SF0">
    <property type="entry name" value="DEHYDRODOLICHYL DIPHOSPHATE SYNTHASE 2"/>
    <property type="match status" value="1"/>
</dbReference>
<feature type="binding site" evidence="2">
    <location>
        <position position="111"/>
    </location>
    <ligand>
        <name>substrate</name>
    </ligand>
</feature>
<keyword evidence="2" id="KW-0460">Magnesium</keyword>
<proteinExistence type="inferred from homology"/>
<dbReference type="GO" id="GO:0000287">
    <property type="term" value="F:magnesium ion binding"/>
    <property type="evidence" value="ECO:0007669"/>
    <property type="project" value="UniProtKB-UniRule"/>
</dbReference>
<keyword evidence="2" id="KW-0479">Metal-binding</keyword>
<dbReference type="SUPFAM" id="SSF64005">
    <property type="entry name" value="Undecaprenyl diphosphate synthase"/>
    <property type="match status" value="1"/>
</dbReference>
<comment type="similarity">
    <text evidence="2">Belongs to the UPP synthase family.</text>
</comment>
<dbReference type="InterPro" id="IPR018520">
    <property type="entry name" value="UPP_synth-like_CS"/>
</dbReference>
<feature type="region of interest" description="Disordered" evidence="3">
    <location>
        <begin position="1"/>
        <end position="32"/>
    </location>
</feature>
<comment type="cofactor">
    <cofactor evidence="2">
        <name>Mg(2+)</name>
        <dbReference type="ChEBI" id="CHEBI:18420"/>
    </cofactor>
    <text evidence="2">Binds 2 magnesium ions per subunit.</text>
</comment>
<evidence type="ECO:0000256" key="1">
    <source>
        <dbReference type="ARBA" id="ARBA00022679"/>
    </source>
</evidence>
<dbReference type="PANTHER" id="PTHR10291">
    <property type="entry name" value="DEHYDRODOLICHYL DIPHOSPHATE SYNTHASE FAMILY MEMBER"/>
    <property type="match status" value="1"/>
</dbReference>
<dbReference type="GO" id="GO:0016094">
    <property type="term" value="P:polyprenol biosynthetic process"/>
    <property type="evidence" value="ECO:0007669"/>
    <property type="project" value="TreeGrafter"/>
</dbReference>
<feature type="binding site" evidence="2">
    <location>
        <begin position="232"/>
        <end position="234"/>
    </location>
    <ligand>
        <name>substrate</name>
    </ligand>
</feature>
<dbReference type="Pfam" id="PF01255">
    <property type="entry name" value="Prenyltransf"/>
    <property type="match status" value="1"/>
</dbReference>
<feature type="binding site" evidence="2">
    <location>
        <position position="79"/>
    </location>
    <ligand>
        <name>substrate</name>
    </ligand>
</feature>
<feature type="binding site" evidence="2">
    <location>
        <position position="75"/>
    </location>
    <ligand>
        <name>substrate</name>
    </ligand>
</feature>
<comment type="function">
    <text evidence="2">Catalyzes the condensation of isopentenyl diphosphate (IPP) with allylic pyrophosphates generating different type of terpenoids.</text>
</comment>
<dbReference type="InterPro" id="IPR036424">
    <property type="entry name" value="UPP_synth-like_sf"/>
</dbReference>
<organism evidence="4">
    <name type="scientific">Thermogemmatispora argillosa</name>
    <dbReference type="NCBI Taxonomy" id="2045280"/>
    <lineage>
        <taxon>Bacteria</taxon>
        <taxon>Bacillati</taxon>
        <taxon>Chloroflexota</taxon>
        <taxon>Ktedonobacteria</taxon>
        <taxon>Thermogemmatisporales</taxon>
        <taxon>Thermogemmatisporaceae</taxon>
        <taxon>Thermogemmatispora</taxon>
    </lineage>
</organism>
<feature type="binding site" evidence="2">
    <location>
        <position position="67"/>
    </location>
    <ligand>
        <name>substrate</name>
    </ligand>
</feature>
<evidence type="ECO:0000256" key="2">
    <source>
        <dbReference type="HAMAP-Rule" id="MF_01139"/>
    </source>
</evidence>
<evidence type="ECO:0000313" key="4">
    <source>
        <dbReference type="EMBL" id="BBH95575.1"/>
    </source>
</evidence>
<evidence type="ECO:0000256" key="3">
    <source>
        <dbReference type="SAM" id="MobiDB-lite"/>
    </source>
</evidence>
<feature type="binding site" evidence="2">
    <location>
        <position position="62"/>
    </location>
    <ligand>
        <name>Mg(2+)</name>
        <dbReference type="ChEBI" id="CHEBI:18420"/>
    </ligand>
</feature>
<dbReference type="EMBL" id="AP019377">
    <property type="protein sequence ID" value="BBH95575.1"/>
    <property type="molecule type" value="Genomic_DNA"/>
</dbReference>
<reference evidence="4" key="1">
    <citation type="submission" date="2018-12" db="EMBL/GenBank/DDBJ databases">
        <title>Novel natural products biosynthetic potential of the class Ktedonobacteria.</title>
        <authorList>
            <person name="Zheng Y."/>
            <person name="Saitou A."/>
            <person name="Wang C.M."/>
            <person name="Toyoda A."/>
            <person name="Minakuchi Y."/>
            <person name="Sekiguchi Y."/>
            <person name="Ueda K."/>
            <person name="Takano H."/>
            <person name="Sakai Y."/>
            <person name="Yokota A."/>
            <person name="Yabe S."/>
        </authorList>
    </citation>
    <scope>NUCLEOTIDE SEQUENCE</scope>
    <source>
        <strain evidence="4">A3-2</strain>
    </source>
</reference>
<feature type="binding site" evidence="2">
    <location>
        <position position="226"/>
    </location>
    <ligand>
        <name>substrate</name>
    </ligand>
</feature>
<dbReference type="AlphaFoldDB" id="A0A455T809"/>
<feature type="binding site" evidence="2">
    <location>
        <begin position="107"/>
        <end position="109"/>
    </location>
    <ligand>
        <name>substrate</name>
    </ligand>
</feature>
<accession>A0A455T809</accession>
<dbReference type="Gene3D" id="3.40.1180.10">
    <property type="entry name" value="Decaprenyl diphosphate synthase-like"/>
    <property type="match status" value="1"/>
</dbReference>
<dbReference type="EC" id="2.5.1.-" evidence="2"/>
<dbReference type="HAMAP" id="MF_01139">
    <property type="entry name" value="ISPT"/>
    <property type="match status" value="1"/>
</dbReference>
<feature type="binding site" evidence="2">
    <location>
        <position position="245"/>
    </location>
    <ligand>
        <name>Mg(2+)</name>
        <dbReference type="ChEBI" id="CHEBI:18420"/>
    </ligand>
</feature>
<name>A0A455T809_9CHLR</name>
<dbReference type="NCBIfam" id="TIGR00055">
    <property type="entry name" value="uppS"/>
    <property type="match status" value="1"/>
</dbReference>
<feature type="compositionally biased region" description="Polar residues" evidence="3">
    <location>
        <begin position="9"/>
        <end position="21"/>
    </location>
</feature>
<feature type="binding site" evidence="2">
    <location>
        <position position="113"/>
    </location>
    <ligand>
        <name>substrate</name>
    </ligand>
</feature>
<sequence length="285" mass="32408">MTRIRDLFPSSTGKKSEQSQPAVEVRSQEPGLRAEALQTQGQEQGQTQGSSCPLRHLAIIMDGNGRWAAQRHLPRLAGHKAGVAALRRVVEAAVDEHIEYLSVYAFSTENWGRPREEVEGLMRLFWETIRSDLEKLHRDGVRLRHLGRLQDLPPAIQRAVQESVELTRHNSRIHLSVCFNYGGRAELVDAVRRIIADGLPPEAITEEVISSYLYTHDLPDPDLVVRTAGEMRVSNFLIWQSAYSEYYSTPTLWPDFGREDLRAALESYRQRQRRFGRLVASPSGR</sequence>
<gene>
    <name evidence="4" type="ORF">KTA_37740</name>
</gene>
<keyword evidence="1 2" id="KW-0808">Transferase</keyword>
<dbReference type="FunFam" id="3.40.1180.10:FF:000001">
    <property type="entry name" value="(2E,6E)-farnesyl-diphosphate-specific ditrans,polycis-undecaprenyl-diphosphate synthase"/>
    <property type="match status" value="1"/>
</dbReference>
<dbReference type="GO" id="GO:0008834">
    <property type="term" value="F:ditrans,polycis-undecaprenyl-diphosphate synthase [(2E,6E)-farnesyl-diphosphate specific] activity"/>
    <property type="evidence" value="ECO:0007669"/>
    <property type="project" value="TreeGrafter"/>
</dbReference>
<comment type="subunit">
    <text evidence="2">Homodimer.</text>
</comment>
<dbReference type="GO" id="GO:0030145">
    <property type="term" value="F:manganese ion binding"/>
    <property type="evidence" value="ECO:0007669"/>
    <property type="project" value="TreeGrafter"/>
</dbReference>
<feature type="binding site" evidence="2">
    <location>
        <begin position="63"/>
        <end position="66"/>
    </location>
    <ligand>
        <name>substrate</name>
    </ligand>
</feature>
<feature type="active site" description="Proton acceptor" evidence="2">
    <location>
        <position position="110"/>
    </location>
</feature>